<dbReference type="GO" id="GO:0008422">
    <property type="term" value="F:beta-glucosidase activity"/>
    <property type="evidence" value="ECO:0007669"/>
    <property type="project" value="TreeGrafter"/>
</dbReference>
<dbReference type="PROSITE" id="PS00653">
    <property type="entry name" value="GLYCOSYL_HYDROL_F1_2"/>
    <property type="match status" value="1"/>
</dbReference>
<dbReference type="InterPro" id="IPR017853">
    <property type="entry name" value="GH"/>
</dbReference>
<reference evidence="5 6" key="1">
    <citation type="journal article" date="2017" name="BMC Genomics">
        <title>Comparative and functional genomics of the Lactococcus lactis taxon; insights into evolution and niche adaptation.</title>
        <authorList>
            <person name="Kelleher P."/>
            <person name="Bottacini F."/>
            <person name="Mahony J."/>
            <person name="Kilcawley K.N."/>
            <person name="van Sinderen D."/>
        </authorList>
    </citation>
    <scope>NUCLEOTIDE SEQUENCE [LARGE SCALE GENOMIC DNA]</scope>
    <source>
        <strain evidence="5 6">UC11</strain>
    </source>
</reference>
<protein>
    <submittedName>
        <fullName evidence="5">6-phospho-beta-glucosidase</fullName>
    </submittedName>
</protein>
<comment type="similarity">
    <text evidence="1 4">Belongs to the glycosyl hydrolase 1 family.</text>
</comment>
<evidence type="ECO:0000313" key="5">
    <source>
        <dbReference type="EMBL" id="ARE12987.1"/>
    </source>
</evidence>
<accession>A0AAC9R4B5</accession>
<dbReference type="InterPro" id="IPR033132">
    <property type="entry name" value="GH_1_N_CS"/>
</dbReference>
<dbReference type="GO" id="GO:0016052">
    <property type="term" value="P:carbohydrate catabolic process"/>
    <property type="evidence" value="ECO:0007669"/>
    <property type="project" value="TreeGrafter"/>
</dbReference>
<keyword evidence="3" id="KW-0326">Glycosidase</keyword>
<organism evidence="5 6">
    <name type="scientific">Lactococcus lactis subsp. lactis</name>
    <name type="common">Streptococcus lactis</name>
    <dbReference type="NCBI Taxonomy" id="1360"/>
    <lineage>
        <taxon>Bacteria</taxon>
        <taxon>Bacillati</taxon>
        <taxon>Bacillota</taxon>
        <taxon>Bacilli</taxon>
        <taxon>Lactobacillales</taxon>
        <taxon>Streptococcaceae</taxon>
        <taxon>Lactococcus</taxon>
    </lineage>
</organism>
<evidence type="ECO:0000256" key="1">
    <source>
        <dbReference type="ARBA" id="ARBA00010838"/>
    </source>
</evidence>
<dbReference type="Pfam" id="PF00232">
    <property type="entry name" value="Glyco_hydro_1"/>
    <property type="match status" value="1"/>
</dbReference>
<dbReference type="PANTHER" id="PTHR10353:SF296">
    <property type="entry name" value="6-PHOSPHO-BETA-GLUCOSIDASE"/>
    <property type="match status" value="1"/>
</dbReference>
<dbReference type="RefSeq" id="WP_081041267.1">
    <property type="nucleotide sequence ID" value="NZ_CP015903.2"/>
</dbReference>
<dbReference type="Gene3D" id="3.20.20.80">
    <property type="entry name" value="Glycosidases"/>
    <property type="match status" value="1"/>
</dbReference>
<evidence type="ECO:0000256" key="3">
    <source>
        <dbReference type="ARBA" id="ARBA00023295"/>
    </source>
</evidence>
<sequence length="485" mass="55524">MIKKNMTAFPENFMWGGAIAANQAEGAWNVDGKGISISDICTGGKFGHSKTITPIIDENTFYPSHEGIQHYYRFKEDIKLFHEMGFKTFRFSINWTRIFPNGDELEPNEAGLKHYEEVIDECLKYGIEPLVTISHYEVPFGLTKKCNSWESREMITYFLNYCNAIFNRYKGKVKYWLTFNEINSAIEPMGALLNQGILNDIDQPTLFMDQPDEPRQRFQGLHHMFLGSALAVKMAKEIDPSYQIGNMMIYMASYPLTPQPDDVIANQEYNRINNYLCTDIQVKGSYPYYAKSYFKKHGISIKSEPGDDEILRNGTVDFISFSYYMSTCQTSDSSIKGGEGNILGGVTNPYLNASDWGWQIDPKGLRYALNDLYDRYNLPLMVVENGLGAKDKVEDDGAINDDYRIDYLRQHIEQMEEAIKDGVNLLAYTPWGCIDLVSASTGEYSKRYGFIYVDRHDDGTGDFSRKKKKSFEWYKKVIASNGAIR</sequence>
<dbReference type="InterPro" id="IPR001360">
    <property type="entry name" value="Glyco_hydro_1"/>
</dbReference>
<keyword evidence="2" id="KW-0378">Hydrolase</keyword>
<dbReference type="RefSeq" id="WP_058223334.1">
    <property type="nucleotide sequence ID" value="NZ_CP159484.1"/>
</dbReference>
<gene>
    <name evidence="5" type="ORF">LLUC11_0652</name>
</gene>
<dbReference type="PANTHER" id="PTHR10353">
    <property type="entry name" value="GLYCOSYL HYDROLASE"/>
    <property type="match status" value="1"/>
</dbReference>
<evidence type="ECO:0000313" key="6">
    <source>
        <dbReference type="Proteomes" id="UP000192067"/>
    </source>
</evidence>
<dbReference type="GO" id="GO:0005829">
    <property type="term" value="C:cytosol"/>
    <property type="evidence" value="ECO:0007669"/>
    <property type="project" value="TreeGrafter"/>
</dbReference>
<dbReference type="SUPFAM" id="SSF51445">
    <property type="entry name" value="(Trans)glycosidases"/>
    <property type="match status" value="1"/>
</dbReference>
<evidence type="ECO:0000256" key="4">
    <source>
        <dbReference type="RuleBase" id="RU003690"/>
    </source>
</evidence>
<dbReference type="FunFam" id="3.20.20.80:FF:000004">
    <property type="entry name" value="Beta-glucosidase 6-phospho-beta-glucosidase"/>
    <property type="match status" value="1"/>
</dbReference>
<proteinExistence type="inferred from homology"/>
<evidence type="ECO:0000256" key="2">
    <source>
        <dbReference type="ARBA" id="ARBA00022801"/>
    </source>
</evidence>
<dbReference type="AlphaFoldDB" id="A0AAC9R4B5"/>
<name>A0AAC9R4B5_LACLL</name>
<dbReference type="Proteomes" id="UP000192067">
    <property type="component" value="Chromosome"/>
</dbReference>
<dbReference type="EMBL" id="CP015904">
    <property type="protein sequence ID" value="ARE12987.1"/>
    <property type="molecule type" value="Genomic_DNA"/>
</dbReference>
<dbReference type="PRINTS" id="PR00131">
    <property type="entry name" value="GLHYDRLASE1"/>
</dbReference>